<comment type="caution">
    <text evidence="2">The sequence shown here is derived from an EMBL/GenBank/DDBJ whole genome shotgun (WGS) entry which is preliminary data.</text>
</comment>
<feature type="compositionally biased region" description="Basic and acidic residues" evidence="1">
    <location>
        <begin position="22"/>
        <end position="49"/>
    </location>
</feature>
<evidence type="ECO:0000313" key="3">
    <source>
        <dbReference type="Proteomes" id="UP001492380"/>
    </source>
</evidence>
<gene>
    <name evidence="2" type="ORF">HDK90DRAFT_321198</name>
</gene>
<feature type="compositionally biased region" description="Polar residues" evidence="1">
    <location>
        <begin position="350"/>
        <end position="385"/>
    </location>
</feature>
<feature type="region of interest" description="Disordered" evidence="1">
    <location>
        <begin position="485"/>
        <end position="516"/>
    </location>
</feature>
<protein>
    <submittedName>
        <fullName evidence="2">Uncharacterized protein</fullName>
    </submittedName>
</protein>
<feature type="compositionally biased region" description="Basic and acidic residues" evidence="1">
    <location>
        <begin position="495"/>
        <end position="504"/>
    </location>
</feature>
<feature type="compositionally biased region" description="Polar residues" evidence="1">
    <location>
        <begin position="260"/>
        <end position="289"/>
    </location>
</feature>
<feature type="compositionally biased region" description="Polar residues" evidence="1">
    <location>
        <begin position="190"/>
        <end position="204"/>
    </location>
</feature>
<feature type="region of interest" description="Disordered" evidence="1">
    <location>
        <begin position="188"/>
        <end position="458"/>
    </location>
</feature>
<reference evidence="2 3" key="1">
    <citation type="submission" date="2024-04" db="EMBL/GenBank/DDBJ databases">
        <title>Phyllosticta paracitricarpa is synonymous to the EU quarantine fungus P. citricarpa based on phylogenomic analyses.</title>
        <authorList>
            <consortium name="Lawrence Berkeley National Laboratory"/>
            <person name="Van Ingen-Buijs V.A."/>
            <person name="Van Westerhoven A.C."/>
            <person name="Haridas S."/>
            <person name="Skiadas P."/>
            <person name="Martin F."/>
            <person name="Groenewald J.Z."/>
            <person name="Crous P.W."/>
            <person name="Seidl M.F."/>
        </authorList>
    </citation>
    <scope>NUCLEOTIDE SEQUENCE [LARGE SCALE GENOMIC DNA]</scope>
    <source>
        <strain evidence="2 3">CBS 123374</strain>
    </source>
</reference>
<sequence>MDTPATWKNLEQLQDAMNDLEEFQKDTEHERWEDQSEESERSDTDHEAETAPQPRRPFGNMDDDLNTLQLDSINRRYSRALNKLLRLWDDDELDRVLEKCDQLLQDQDENLPKYYRIRFLVIKASSTYRWEECESLHQQASKELHLYEAWCDGAPEQRRILKDLHKYLDNLQKSTDAIKAWEEQLDNTERSQASIDETSLNGSAKSEKQKRSTSPKTDLHEQAGRETSPGSTGSKRKRLADSKSSSGPACTKTRPRAASFATSLWENPSSRPTSATPDALQETASLTTADNDKTPSGPDGLLGKAELPCRGFSKASSPQVNVEPESLPASMSPEDLVKPPLRPASPLALVNTSSPPVNQPARPNTANTVKPSLRSIGTSTISLESRVSLEKPTLAGQVTTTSTTTAHEQEQQKSSASTGSPSRTSDAPTATLERMPPFSAPTQASEAQSISLARSPRNFRSFREVARGTGKKVTSARRFMIELFSPPSSTQPDAHAPHGEEQTSRKTLLRRFTKRE</sequence>
<name>A0ABR1YI65_9PEZI</name>
<evidence type="ECO:0000256" key="1">
    <source>
        <dbReference type="SAM" id="MobiDB-lite"/>
    </source>
</evidence>
<feature type="region of interest" description="Disordered" evidence="1">
    <location>
        <begin position="1"/>
        <end position="63"/>
    </location>
</feature>
<feature type="compositionally biased region" description="Basic residues" evidence="1">
    <location>
        <begin position="507"/>
        <end position="516"/>
    </location>
</feature>
<dbReference type="EMBL" id="JBBWRZ010000008">
    <property type="protein sequence ID" value="KAK8230434.1"/>
    <property type="molecule type" value="Genomic_DNA"/>
</dbReference>
<feature type="compositionally biased region" description="Polar residues" evidence="1">
    <location>
        <begin position="440"/>
        <end position="452"/>
    </location>
</feature>
<organism evidence="2 3">
    <name type="scientific">Phyllosticta capitalensis</name>
    <dbReference type="NCBI Taxonomy" id="121624"/>
    <lineage>
        <taxon>Eukaryota</taxon>
        <taxon>Fungi</taxon>
        <taxon>Dikarya</taxon>
        <taxon>Ascomycota</taxon>
        <taxon>Pezizomycotina</taxon>
        <taxon>Dothideomycetes</taxon>
        <taxon>Dothideomycetes incertae sedis</taxon>
        <taxon>Botryosphaeriales</taxon>
        <taxon>Phyllostictaceae</taxon>
        <taxon>Phyllosticta</taxon>
    </lineage>
</organism>
<evidence type="ECO:0000313" key="2">
    <source>
        <dbReference type="EMBL" id="KAK8230434.1"/>
    </source>
</evidence>
<accession>A0ABR1YI65</accession>
<keyword evidence="3" id="KW-1185">Reference proteome</keyword>
<feature type="compositionally biased region" description="Low complexity" evidence="1">
    <location>
        <begin position="414"/>
        <end position="425"/>
    </location>
</feature>
<proteinExistence type="predicted"/>
<dbReference type="Proteomes" id="UP001492380">
    <property type="component" value="Unassembled WGS sequence"/>
</dbReference>